<evidence type="ECO:0000313" key="4">
    <source>
        <dbReference type="Proteomes" id="UP001159427"/>
    </source>
</evidence>
<sequence>MEELELIGDVGVGLFDMLAQSETAEESEGEEVVSSLTEEEKEKLSSLKTQMDEMMRRAARYQLTRIVSPPWYRVLLFQRSSVVCLLLNCSNIIDSLECALTGLQCTERFKSVQDFLFNHKGIVIPRPSDTLWIVTDGSVTRRGLSATLYVSLSASNDQQGDRYGRQSGRRRSSAKGDMVLRCERLLAGANAALITSKHVDFKKEPEKESEKEPVQEPCNEADHEPANRLQKLSSYHIQHG</sequence>
<feature type="compositionally biased region" description="Polar residues" evidence="2">
    <location>
        <begin position="230"/>
        <end position="240"/>
    </location>
</feature>
<gene>
    <name evidence="3" type="ORF">PEVE_00044645</name>
</gene>
<keyword evidence="1" id="KW-0175">Coiled coil</keyword>
<evidence type="ECO:0000256" key="2">
    <source>
        <dbReference type="SAM" id="MobiDB-lite"/>
    </source>
</evidence>
<organism evidence="3 4">
    <name type="scientific">Porites evermanni</name>
    <dbReference type="NCBI Taxonomy" id="104178"/>
    <lineage>
        <taxon>Eukaryota</taxon>
        <taxon>Metazoa</taxon>
        <taxon>Cnidaria</taxon>
        <taxon>Anthozoa</taxon>
        <taxon>Hexacorallia</taxon>
        <taxon>Scleractinia</taxon>
        <taxon>Fungiina</taxon>
        <taxon>Poritidae</taxon>
        <taxon>Porites</taxon>
    </lineage>
</organism>
<comment type="caution">
    <text evidence="3">The sequence shown here is derived from an EMBL/GenBank/DDBJ whole genome shotgun (WGS) entry which is preliminary data.</text>
</comment>
<dbReference type="Proteomes" id="UP001159427">
    <property type="component" value="Unassembled WGS sequence"/>
</dbReference>
<accession>A0ABN8PTR9</accession>
<dbReference type="EMBL" id="CALNXI010000954">
    <property type="protein sequence ID" value="CAH3148596.1"/>
    <property type="molecule type" value="Genomic_DNA"/>
</dbReference>
<reference evidence="3 4" key="1">
    <citation type="submission" date="2022-05" db="EMBL/GenBank/DDBJ databases">
        <authorList>
            <consortium name="Genoscope - CEA"/>
            <person name="William W."/>
        </authorList>
    </citation>
    <scope>NUCLEOTIDE SEQUENCE [LARGE SCALE GENOMIC DNA]</scope>
</reference>
<feature type="region of interest" description="Disordered" evidence="2">
    <location>
        <begin position="200"/>
        <end position="240"/>
    </location>
</feature>
<proteinExistence type="predicted"/>
<evidence type="ECO:0000313" key="3">
    <source>
        <dbReference type="EMBL" id="CAH3148596.1"/>
    </source>
</evidence>
<protein>
    <submittedName>
        <fullName evidence="3">Uncharacterized protein</fullName>
    </submittedName>
</protein>
<name>A0ABN8PTR9_9CNID</name>
<feature type="coiled-coil region" evidence="1">
    <location>
        <begin position="37"/>
        <end position="64"/>
    </location>
</feature>
<feature type="compositionally biased region" description="Basic and acidic residues" evidence="2">
    <location>
        <begin position="200"/>
        <end position="226"/>
    </location>
</feature>
<evidence type="ECO:0000256" key="1">
    <source>
        <dbReference type="SAM" id="Coils"/>
    </source>
</evidence>
<keyword evidence="4" id="KW-1185">Reference proteome</keyword>